<protein>
    <recommendedName>
        <fullName evidence="4">ABC-2 family transporter protein</fullName>
    </recommendedName>
</protein>
<name>A0ABV1H2W9_9FIRM</name>
<proteinExistence type="predicted"/>
<keyword evidence="1" id="KW-0812">Transmembrane</keyword>
<keyword evidence="3" id="KW-1185">Reference proteome</keyword>
<accession>A0ABV1H2W9</accession>
<evidence type="ECO:0000313" key="2">
    <source>
        <dbReference type="EMBL" id="MEQ2554040.1"/>
    </source>
</evidence>
<comment type="caution">
    <text evidence="2">The sequence shown here is derived from an EMBL/GenBank/DDBJ whole genome shotgun (WGS) entry which is preliminary data.</text>
</comment>
<organism evidence="2 3">
    <name type="scientific">Lachnospira intestinalis</name>
    <dbReference type="NCBI Taxonomy" id="3133158"/>
    <lineage>
        <taxon>Bacteria</taxon>
        <taxon>Bacillati</taxon>
        <taxon>Bacillota</taxon>
        <taxon>Clostridia</taxon>
        <taxon>Lachnospirales</taxon>
        <taxon>Lachnospiraceae</taxon>
        <taxon>Lachnospira</taxon>
    </lineage>
</organism>
<dbReference type="PROSITE" id="PS51257">
    <property type="entry name" value="PROKAR_LIPOPROTEIN"/>
    <property type="match status" value="1"/>
</dbReference>
<feature type="transmembrane region" description="Helical" evidence="1">
    <location>
        <begin position="21"/>
        <end position="39"/>
    </location>
</feature>
<evidence type="ECO:0000256" key="1">
    <source>
        <dbReference type="SAM" id="Phobius"/>
    </source>
</evidence>
<dbReference type="EMBL" id="JBBMFS010000002">
    <property type="protein sequence ID" value="MEQ2554040.1"/>
    <property type="molecule type" value="Genomic_DNA"/>
</dbReference>
<feature type="transmembrane region" description="Helical" evidence="1">
    <location>
        <begin position="200"/>
        <end position="219"/>
    </location>
</feature>
<gene>
    <name evidence="2" type="ORF">WMO37_03295</name>
</gene>
<feature type="transmembrane region" description="Helical" evidence="1">
    <location>
        <begin position="239"/>
        <end position="261"/>
    </location>
</feature>
<evidence type="ECO:0000313" key="3">
    <source>
        <dbReference type="Proteomes" id="UP001546774"/>
    </source>
</evidence>
<feature type="transmembrane region" description="Helical" evidence="1">
    <location>
        <begin position="73"/>
        <end position="91"/>
    </location>
</feature>
<evidence type="ECO:0008006" key="4">
    <source>
        <dbReference type="Google" id="ProtNLM"/>
    </source>
</evidence>
<feature type="transmembrane region" description="Helical" evidence="1">
    <location>
        <begin position="112"/>
        <end position="134"/>
    </location>
</feature>
<reference evidence="2" key="1">
    <citation type="submission" date="2024-03" db="EMBL/GenBank/DDBJ databases">
        <title>Human intestinal bacterial collection.</title>
        <authorList>
            <person name="Pauvert C."/>
            <person name="Hitch T.C.A."/>
            <person name="Clavel T."/>
        </authorList>
    </citation>
    <scope>NUCLEOTIDE SEQUENCE [LARGE SCALE GENOMIC DNA]</scope>
    <source>
        <strain evidence="2">CLA-AA-H89B</strain>
    </source>
</reference>
<keyword evidence="1" id="KW-0472">Membrane</keyword>
<keyword evidence="1" id="KW-1133">Transmembrane helix</keyword>
<feature type="transmembrane region" description="Helical" evidence="1">
    <location>
        <begin position="168"/>
        <end position="193"/>
    </location>
</feature>
<sequence>MNMKIIQYDIRAVWNENKVKYMVFAGFIIIACICCNHSCKKLLSVDMGFWDYILWNLRGMKVIRKNEYIVPNAYWVFIQLYLAVVVGVYPVKDLHMAGQQILLKSGNRKAWWFGKVIWNILSVLGFYLVLYLSVTAVSIVTGGFKAAQPEVAAFLLENQKIENAGTELYMYAMAVPVIVSLAIAVTQMMIAVVFQPPMGYIWVCAVIAAGIFIYSPYSLGNYLMLMRTPVLLHGSILNTLWAVVLGSLLILVSVVIGSITIEKKDIYS</sequence>
<dbReference type="Proteomes" id="UP001546774">
    <property type="component" value="Unassembled WGS sequence"/>
</dbReference>